<gene>
    <name evidence="3" type="ORF">BDFB_013700</name>
</gene>
<proteinExistence type="inferred from homology"/>
<name>A0A482VMJ5_ASBVE</name>
<keyword evidence="4" id="KW-1185">Reference proteome</keyword>
<reference evidence="3 4" key="1">
    <citation type="submission" date="2017-03" db="EMBL/GenBank/DDBJ databases">
        <title>Genome of the blue death feigning beetle - Asbolus verrucosus.</title>
        <authorList>
            <person name="Rider S.D."/>
        </authorList>
    </citation>
    <scope>NUCLEOTIDE SEQUENCE [LARGE SCALE GENOMIC DNA]</scope>
    <source>
        <strain evidence="3">Butters</strain>
        <tissue evidence="3">Head and leg muscle</tissue>
    </source>
</reference>
<dbReference type="CDD" id="cd02248">
    <property type="entry name" value="Peptidase_C1A"/>
    <property type="match status" value="1"/>
</dbReference>
<dbReference type="GO" id="GO:0006508">
    <property type="term" value="P:proteolysis"/>
    <property type="evidence" value="ECO:0007669"/>
    <property type="project" value="InterPro"/>
</dbReference>
<dbReference type="Proteomes" id="UP000292052">
    <property type="component" value="Unassembled WGS sequence"/>
</dbReference>
<dbReference type="Gene3D" id="3.90.70.10">
    <property type="entry name" value="Cysteine proteinases"/>
    <property type="match status" value="1"/>
</dbReference>
<dbReference type="InterPro" id="IPR038765">
    <property type="entry name" value="Papain-like_cys_pep_sf"/>
</dbReference>
<evidence type="ECO:0000259" key="2">
    <source>
        <dbReference type="SMART" id="SM00645"/>
    </source>
</evidence>
<dbReference type="SMART" id="SM00645">
    <property type="entry name" value="Pept_C1"/>
    <property type="match status" value="1"/>
</dbReference>
<accession>A0A482VMJ5</accession>
<dbReference type="InterPro" id="IPR025660">
    <property type="entry name" value="Pept_his_AS"/>
</dbReference>
<evidence type="ECO:0000256" key="1">
    <source>
        <dbReference type="ARBA" id="ARBA00008455"/>
    </source>
</evidence>
<dbReference type="InterPro" id="IPR000668">
    <property type="entry name" value="Peptidase_C1A_C"/>
</dbReference>
<dbReference type="PROSITE" id="PS00639">
    <property type="entry name" value="THIOL_PROTEASE_HIS"/>
    <property type="match status" value="1"/>
</dbReference>
<dbReference type="STRING" id="1661398.A0A482VMJ5"/>
<dbReference type="PANTHER" id="PTHR12411">
    <property type="entry name" value="CYSTEINE PROTEASE FAMILY C1-RELATED"/>
    <property type="match status" value="1"/>
</dbReference>
<feature type="domain" description="Peptidase C1A papain C-terminal" evidence="2">
    <location>
        <begin position="1"/>
        <end position="163"/>
    </location>
</feature>
<protein>
    <submittedName>
        <fullName evidence="3">Peptidase C1 domain containing protein</fullName>
    </submittedName>
</protein>
<dbReference type="AlphaFoldDB" id="A0A482VMJ5"/>
<dbReference type="InterPro" id="IPR039417">
    <property type="entry name" value="Peptidase_C1A_papain-like"/>
</dbReference>
<dbReference type="Pfam" id="PF00112">
    <property type="entry name" value="Peptidase_C1"/>
    <property type="match status" value="1"/>
</dbReference>
<evidence type="ECO:0000313" key="4">
    <source>
        <dbReference type="Proteomes" id="UP000292052"/>
    </source>
</evidence>
<dbReference type="OrthoDB" id="190265at2759"/>
<dbReference type="SUPFAM" id="SSF54001">
    <property type="entry name" value="Cysteine proteinases"/>
    <property type="match status" value="1"/>
</dbReference>
<dbReference type="GO" id="GO:0008234">
    <property type="term" value="F:cysteine-type peptidase activity"/>
    <property type="evidence" value="ECO:0007669"/>
    <property type="project" value="InterPro"/>
</dbReference>
<dbReference type="InterPro" id="IPR013128">
    <property type="entry name" value="Peptidase_C1A"/>
</dbReference>
<comment type="similarity">
    <text evidence="1">Belongs to the peptidase C1 family.</text>
</comment>
<sequence length="164" mass="18074">MDCSTNYGNHGCGKGRIDFAFNYIHDYGVESENNYPYEGRDDTCRFNKSLSVTKVSAYNWITSGDELALQKAVDQVGPIAAAIQATFPFLEYEGGYLYDKYCSSKKGDANHAVLVVGYGSNGTHDYWIVKNSFGTTWGDSGYAYMARNADNNCGIATQALYPVL</sequence>
<comment type="caution">
    <text evidence="3">The sequence shown here is derived from an EMBL/GenBank/DDBJ whole genome shotgun (WGS) entry which is preliminary data.</text>
</comment>
<evidence type="ECO:0000313" key="3">
    <source>
        <dbReference type="EMBL" id="RZC33669.1"/>
    </source>
</evidence>
<organism evidence="3 4">
    <name type="scientific">Asbolus verrucosus</name>
    <name type="common">Desert ironclad beetle</name>
    <dbReference type="NCBI Taxonomy" id="1661398"/>
    <lineage>
        <taxon>Eukaryota</taxon>
        <taxon>Metazoa</taxon>
        <taxon>Ecdysozoa</taxon>
        <taxon>Arthropoda</taxon>
        <taxon>Hexapoda</taxon>
        <taxon>Insecta</taxon>
        <taxon>Pterygota</taxon>
        <taxon>Neoptera</taxon>
        <taxon>Endopterygota</taxon>
        <taxon>Coleoptera</taxon>
        <taxon>Polyphaga</taxon>
        <taxon>Cucujiformia</taxon>
        <taxon>Tenebrionidae</taxon>
        <taxon>Pimeliinae</taxon>
        <taxon>Asbolus</taxon>
    </lineage>
</organism>
<dbReference type="EMBL" id="QDEB01086992">
    <property type="protein sequence ID" value="RZC33669.1"/>
    <property type="molecule type" value="Genomic_DNA"/>
</dbReference>